<evidence type="ECO:0000313" key="3">
    <source>
        <dbReference type="EMBL" id="SHI25796.1"/>
    </source>
</evidence>
<accession>A0A1M5ZNX5</accession>
<dbReference type="RefSeq" id="WP_073108193.1">
    <property type="nucleotide sequence ID" value="NZ_FQXE01000016.1"/>
</dbReference>
<keyword evidence="3" id="KW-0675">Receptor</keyword>
<dbReference type="Gene3D" id="3.40.190.10">
    <property type="entry name" value="Periplasmic binding protein-like II"/>
    <property type="match status" value="1"/>
</dbReference>
<sequence length="334" mass="35391">MKHACVPRRKLTAIFSALALSFGLSQTTAAQGEADYPKRPIRLVVGFATGGSNDLIARILAPELGKQLGVEVFVDNRPGANGMIGTEHVANSAPDGYTITLGSISPFVLNPQVYSSVKYNMKSDFLGISLVGMTPQVLAVNKDAGMKSLADFVAQAKSKPGSITLGTSGIGGNSHLAIELLKTAANVDVRDVAYKGTGPAINDALGGHLTGVMADLPGILELVKSKKIIALAVTSEERDVLLPEVATAKEQGLADLVAVNWFAVMVPKGTPEPIVAKLHDAVVKATQSEYLKDRFKNMGVTPQNSESPVAFTEYFNREYDRWGSIIKASGIRVN</sequence>
<dbReference type="EMBL" id="FQXE01000016">
    <property type="protein sequence ID" value="SHI25796.1"/>
    <property type="molecule type" value="Genomic_DNA"/>
</dbReference>
<dbReference type="CDD" id="cd07012">
    <property type="entry name" value="PBP2_Bug_TTT"/>
    <property type="match status" value="1"/>
</dbReference>
<gene>
    <name evidence="3" type="ORF">SAMN04488135_11694</name>
</gene>
<dbReference type="Gene3D" id="3.40.190.150">
    <property type="entry name" value="Bordetella uptake gene, domain 1"/>
    <property type="match status" value="1"/>
</dbReference>
<evidence type="ECO:0000256" key="2">
    <source>
        <dbReference type="SAM" id="SignalP"/>
    </source>
</evidence>
<keyword evidence="2" id="KW-0732">Signal</keyword>
<evidence type="ECO:0000256" key="1">
    <source>
        <dbReference type="ARBA" id="ARBA00006987"/>
    </source>
</evidence>
<reference evidence="3 4" key="1">
    <citation type="submission" date="2016-11" db="EMBL/GenBank/DDBJ databases">
        <authorList>
            <person name="Jaros S."/>
            <person name="Januszkiewicz K."/>
            <person name="Wedrychowicz H."/>
        </authorList>
    </citation>
    <scope>NUCLEOTIDE SEQUENCE [LARGE SCALE GENOMIC DNA]</scope>
    <source>
        <strain evidence="3 4">CGMCC 1.10190</strain>
    </source>
</reference>
<dbReference type="SUPFAM" id="SSF53850">
    <property type="entry name" value="Periplasmic binding protein-like II"/>
    <property type="match status" value="1"/>
</dbReference>
<dbReference type="PANTHER" id="PTHR42928">
    <property type="entry name" value="TRICARBOXYLATE-BINDING PROTEIN"/>
    <property type="match status" value="1"/>
</dbReference>
<feature type="chain" id="PRO_5012635569" evidence="2">
    <location>
        <begin position="31"/>
        <end position="334"/>
    </location>
</feature>
<comment type="similarity">
    <text evidence="1">Belongs to the UPF0065 (bug) family.</text>
</comment>
<dbReference type="Pfam" id="PF03401">
    <property type="entry name" value="TctC"/>
    <property type="match status" value="1"/>
</dbReference>
<feature type="signal peptide" evidence="2">
    <location>
        <begin position="1"/>
        <end position="30"/>
    </location>
</feature>
<protein>
    <submittedName>
        <fullName evidence="3">Tripartite-type tricarboxylate transporter, receptor component TctC</fullName>
    </submittedName>
</protein>
<organism evidence="3 4">
    <name type="scientific">Pollutimonas bauzanensis</name>
    <dbReference type="NCBI Taxonomy" id="658167"/>
    <lineage>
        <taxon>Bacteria</taxon>
        <taxon>Pseudomonadati</taxon>
        <taxon>Pseudomonadota</taxon>
        <taxon>Betaproteobacteria</taxon>
        <taxon>Burkholderiales</taxon>
        <taxon>Alcaligenaceae</taxon>
        <taxon>Pollutimonas</taxon>
    </lineage>
</organism>
<dbReference type="OrthoDB" id="9780943at2"/>
<dbReference type="STRING" id="658167.SAMN04488135_11694"/>
<name>A0A1M5ZNX5_9BURK</name>
<dbReference type="PIRSF" id="PIRSF017082">
    <property type="entry name" value="YflP"/>
    <property type="match status" value="1"/>
</dbReference>
<dbReference type="AlphaFoldDB" id="A0A1M5ZNX5"/>
<evidence type="ECO:0000313" key="4">
    <source>
        <dbReference type="Proteomes" id="UP000184226"/>
    </source>
</evidence>
<dbReference type="PANTHER" id="PTHR42928:SF5">
    <property type="entry name" value="BLR1237 PROTEIN"/>
    <property type="match status" value="1"/>
</dbReference>
<dbReference type="InterPro" id="IPR042100">
    <property type="entry name" value="Bug_dom1"/>
</dbReference>
<keyword evidence="4" id="KW-1185">Reference proteome</keyword>
<dbReference type="Proteomes" id="UP000184226">
    <property type="component" value="Unassembled WGS sequence"/>
</dbReference>
<dbReference type="InterPro" id="IPR005064">
    <property type="entry name" value="BUG"/>
</dbReference>
<proteinExistence type="inferred from homology"/>